<evidence type="ECO:0000313" key="1">
    <source>
        <dbReference type="EMBL" id="KKN10962.1"/>
    </source>
</evidence>
<proteinExistence type="predicted"/>
<dbReference type="EMBL" id="LAZR01004189">
    <property type="protein sequence ID" value="KKN10962.1"/>
    <property type="molecule type" value="Genomic_DNA"/>
</dbReference>
<name>A0A0F9NGA3_9ZZZZ</name>
<gene>
    <name evidence="1" type="ORF">LCGC14_1031420</name>
</gene>
<organism evidence="1">
    <name type="scientific">marine sediment metagenome</name>
    <dbReference type="NCBI Taxonomy" id="412755"/>
    <lineage>
        <taxon>unclassified sequences</taxon>
        <taxon>metagenomes</taxon>
        <taxon>ecological metagenomes</taxon>
    </lineage>
</organism>
<reference evidence="1" key="1">
    <citation type="journal article" date="2015" name="Nature">
        <title>Complex archaea that bridge the gap between prokaryotes and eukaryotes.</title>
        <authorList>
            <person name="Spang A."/>
            <person name="Saw J.H."/>
            <person name="Jorgensen S.L."/>
            <person name="Zaremba-Niedzwiedzka K."/>
            <person name="Martijn J."/>
            <person name="Lind A.E."/>
            <person name="van Eijk R."/>
            <person name="Schleper C."/>
            <person name="Guy L."/>
            <person name="Ettema T.J."/>
        </authorList>
    </citation>
    <scope>NUCLEOTIDE SEQUENCE</scope>
</reference>
<sequence length="50" mass="5755">MEAEVGTEVVITLPPGSMWTYIYFLVEFEKSPPMAGDEAFRSMFRHLKSK</sequence>
<protein>
    <submittedName>
        <fullName evidence="1">Uncharacterized protein</fullName>
    </submittedName>
</protein>
<accession>A0A0F9NGA3</accession>
<comment type="caution">
    <text evidence="1">The sequence shown here is derived from an EMBL/GenBank/DDBJ whole genome shotgun (WGS) entry which is preliminary data.</text>
</comment>
<dbReference type="AlphaFoldDB" id="A0A0F9NGA3"/>